<feature type="chain" id="PRO_5015103539" evidence="3">
    <location>
        <begin position="32"/>
        <end position="363"/>
    </location>
</feature>
<dbReference type="InterPro" id="IPR036514">
    <property type="entry name" value="SGNH_hydro_sf"/>
</dbReference>
<dbReference type="InterPro" id="IPR035669">
    <property type="entry name" value="SGNH_plant_lipase-like"/>
</dbReference>
<proteinExistence type="inferred from homology"/>
<evidence type="ECO:0000256" key="3">
    <source>
        <dbReference type="SAM" id="SignalP"/>
    </source>
</evidence>
<sequence length="363" mass="39995">MKHTKSTMMTSIFAMFFSLAFLFSLPPSVTASPSIPAVFAFGDSTVDPGNNNRLNTIFRGDHPPYGRDFPTHTPTGRFSNGKLTTDYLVSNLGIKELLPAYLDPRLTDADLTTGVSFASGGSGLDEATTAANGVLSMEQQLRNFDEAIRRMEKSTGKNRTAELLREAMFVISVGTNDVVFNLYGFIPSNFQRSASSYHDMLLRRLGSFIQSLYDRGARKFGVAGLPPVGCLPLQMSIGSVMPSPHMLQRMCVNKQNTDSQAYNLKLQHLLSSLQVSLPGSRMVYFGIYEIMMDMIINPLKYGFQQTLQGCCGTGLFELGPLCIVGMPTCPNASKYIFWDSMHPSQAAYLAISNHYSQSVLQFN</sequence>
<dbReference type="SUPFAM" id="SSF52266">
    <property type="entry name" value="SGNH hydrolase"/>
    <property type="match status" value="1"/>
</dbReference>
<dbReference type="InterPro" id="IPR050592">
    <property type="entry name" value="GDSL_lipolytic_enzyme"/>
</dbReference>
<evidence type="ECO:0000256" key="1">
    <source>
        <dbReference type="ARBA" id="ARBA00008668"/>
    </source>
</evidence>
<keyword evidence="5" id="KW-1185">Reference proteome</keyword>
<keyword evidence="2 3" id="KW-0732">Signal</keyword>
<dbReference type="Gene3D" id="3.40.50.1110">
    <property type="entry name" value="SGNH hydrolase"/>
    <property type="match status" value="1"/>
</dbReference>
<evidence type="ECO:0000313" key="4">
    <source>
        <dbReference type="EMBL" id="PON86561.1"/>
    </source>
</evidence>
<accession>A0A2P5ELZ9</accession>
<dbReference type="Pfam" id="PF00657">
    <property type="entry name" value="Lipase_GDSL"/>
    <property type="match status" value="1"/>
</dbReference>
<comment type="similarity">
    <text evidence="1">Belongs to the 'GDSL' lipolytic enzyme family.</text>
</comment>
<dbReference type="CDD" id="cd01837">
    <property type="entry name" value="SGNH_plant_lipase_like"/>
    <property type="match status" value="1"/>
</dbReference>
<dbReference type="Proteomes" id="UP000237000">
    <property type="component" value="Unassembled WGS sequence"/>
</dbReference>
<name>A0A2P5ELZ9_TREOI</name>
<dbReference type="GO" id="GO:0016788">
    <property type="term" value="F:hydrolase activity, acting on ester bonds"/>
    <property type="evidence" value="ECO:0007669"/>
    <property type="project" value="InterPro"/>
</dbReference>
<dbReference type="FunCoup" id="A0A2P5ELZ9">
    <property type="interactions" value="39"/>
</dbReference>
<evidence type="ECO:0000256" key="2">
    <source>
        <dbReference type="ARBA" id="ARBA00022729"/>
    </source>
</evidence>
<feature type="signal peptide" evidence="3">
    <location>
        <begin position="1"/>
        <end position="31"/>
    </location>
</feature>
<gene>
    <name evidence="4" type="ORF">TorRG33x02_176090</name>
</gene>
<dbReference type="PANTHER" id="PTHR45642:SF139">
    <property type="entry name" value="SGNH HYDROLASE-TYPE ESTERASE DOMAIN-CONTAINING PROTEIN"/>
    <property type="match status" value="1"/>
</dbReference>
<protein>
    <submittedName>
        <fullName evidence="4">Lipase</fullName>
    </submittedName>
</protein>
<dbReference type="STRING" id="63057.A0A2P5ELZ9"/>
<dbReference type="AlphaFoldDB" id="A0A2P5ELZ9"/>
<dbReference type="InParanoid" id="A0A2P5ELZ9"/>
<dbReference type="PANTHER" id="PTHR45642">
    <property type="entry name" value="GDSL ESTERASE/LIPASE EXL3"/>
    <property type="match status" value="1"/>
</dbReference>
<dbReference type="EMBL" id="JXTC01000130">
    <property type="protein sequence ID" value="PON86561.1"/>
    <property type="molecule type" value="Genomic_DNA"/>
</dbReference>
<dbReference type="InterPro" id="IPR001087">
    <property type="entry name" value="GDSL"/>
</dbReference>
<reference evidence="5" key="1">
    <citation type="submission" date="2016-06" db="EMBL/GenBank/DDBJ databases">
        <title>Parallel loss of symbiosis genes in relatives of nitrogen-fixing non-legume Parasponia.</title>
        <authorList>
            <person name="Van Velzen R."/>
            <person name="Holmer R."/>
            <person name="Bu F."/>
            <person name="Rutten L."/>
            <person name="Van Zeijl A."/>
            <person name="Liu W."/>
            <person name="Santuari L."/>
            <person name="Cao Q."/>
            <person name="Sharma T."/>
            <person name="Shen D."/>
            <person name="Roswanjaya Y."/>
            <person name="Wardhani T."/>
            <person name="Kalhor M.S."/>
            <person name="Jansen J."/>
            <person name="Van den Hoogen J."/>
            <person name="Gungor B."/>
            <person name="Hartog M."/>
            <person name="Hontelez J."/>
            <person name="Verver J."/>
            <person name="Yang W.-C."/>
            <person name="Schijlen E."/>
            <person name="Repin R."/>
            <person name="Schilthuizen M."/>
            <person name="Schranz E."/>
            <person name="Heidstra R."/>
            <person name="Miyata K."/>
            <person name="Fedorova E."/>
            <person name="Kohlen W."/>
            <person name="Bisseling T."/>
            <person name="Smit S."/>
            <person name="Geurts R."/>
        </authorList>
    </citation>
    <scope>NUCLEOTIDE SEQUENCE [LARGE SCALE GENOMIC DNA]</scope>
    <source>
        <strain evidence="5">cv. RG33-2</strain>
    </source>
</reference>
<evidence type="ECO:0000313" key="5">
    <source>
        <dbReference type="Proteomes" id="UP000237000"/>
    </source>
</evidence>
<comment type="caution">
    <text evidence="4">The sequence shown here is derived from an EMBL/GenBank/DDBJ whole genome shotgun (WGS) entry which is preliminary data.</text>
</comment>
<organism evidence="4 5">
    <name type="scientific">Trema orientale</name>
    <name type="common">Charcoal tree</name>
    <name type="synonym">Celtis orientalis</name>
    <dbReference type="NCBI Taxonomy" id="63057"/>
    <lineage>
        <taxon>Eukaryota</taxon>
        <taxon>Viridiplantae</taxon>
        <taxon>Streptophyta</taxon>
        <taxon>Embryophyta</taxon>
        <taxon>Tracheophyta</taxon>
        <taxon>Spermatophyta</taxon>
        <taxon>Magnoliopsida</taxon>
        <taxon>eudicotyledons</taxon>
        <taxon>Gunneridae</taxon>
        <taxon>Pentapetalae</taxon>
        <taxon>rosids</taxon>
        <taxon>fabids</taxon>
        <taxon>Rosales</taxon>
        <taxon>Cannabaceae</taxon>
        <taxon>Trema</taxon>
    </lineage>
</organism>
<dbReference type="OrthoDB" id="1600564at2759"/>